<dbReference type="OrthoDB" id="9801052at2"/>
<name>A0A562NLS8_9HYPH</name>
<dbReference type="PROSITE" id="PS00600">
    <property type="entry name" value="AA_TRANSFER_CLASS_3"/>
    <property type="match status" value="1"/>
</dbReference>
<dbReference type="InterPro" id="IPR050103">
    <property type="entry name" value="Class-III_PLP-dep_AT"/>
</dbReference>
<protein>
    <submittedName>
        <fullName evidence="6">Acetylornithine/succinyldiaminopimelate/putresci ne aminotransferase</fullName>
    </submittedName>
</protein>
<dbReference type="RefSeq" id="WP_145720225.1">
    <property type="nucleotide sequence ID" value="NZ_BSPF01000004.1"/>
</dbReference>
<evidence type="ECO:0000313" key="6">
    <source>
        <dbReference type="EMBL" id="TWI33162.1"/>
    </source>
</evidence>
<proteinExistence type="inferred from homology"/>
<dbReference type="InterPro" id="IPR015422">
    <property type="entry name" value="PyrdxlP-dep_Trfase_small"/>
</dbReference>
<dbReference type="PANTHER" id="PTHR11986:SF79">
    <property type="entry name" value="ACETYLORNITHINE AMINOTRANSFERASE, MITOCHONDRIAL"/>
    <property type="match status" value="1"/>
</dbReference>
<dbReference type="GO" id="GO:0030170">
    <property type="term" value="F:pyridoxal phosphate binding"/>
    <property type="evidence" value="ECO:0007669"/>
    <property type="project" value="InterPro"/>
</dbReference>
<comment type="cofactor">
    <cofactor evidence="1">
        <name>pyridoxal 5'-phosphate</name>
        <dbReference type="ChEBI" id="CHEBI:597326"/>
    </cofactor>
</comment>
<dbReference type="InterPro" id="IPR015421">
    <property type="entry name" value="PyrdxlP-dep_Trfase_major"/>
</dbReference>
<dbReference type="CDD" id="cd00610">
    <property type="entry name" value="OAT_like"/>
    <property type="match status" value="1"/>
</dbReference>
<accession>A0A562NLS8</accession>
<evidence type="ECO:0000256" key="3">
    <source>
        <dbReference type="ARBA" id="ARBA00022679"/>
    </source>
</evidence>
<keyword evidence="2 6" id="KW-0032">Aminotransferase</keyword>
<keyword evidence="3 6" id="KW-0808">Transferase</keyword>
<reference evidence="6 7" key="1">
    <citation type="journal article" date="2015" name="Stand. Genomic Sci.">
        <title>Genomic Encyclopedia of Bacterial and Archaeal Type Strains, Phase III: the genomes of soil and plant-associated and newly described type strains.</title>
        <authorList>
            <person name="Whitman W.B."/>
            <person name="Woyke T."/>
            <person name="Klenk H.P."/>
            <person name="Zhou Y."/>
            <person name="Lilburn T.G."/>
            <person name="Beck B.J."/>
            <person name="De Vos P."/>
            <person name="Vandamme P."/>
            <person name="Eisen J.A."/>
            <person name="Garrity G."/>
            <person name="Hugenholtz P."/>
            <person name="Kyrpides N.C."/>
        </authorList>
    </citation>
    <scope>NUCLEOTIDE SEQUENCE [LARGE SCALE GENOMIC DNA]</scope>
    <source>
        <strain evidence="6 7">CGMCC 1.2546</strain>
    </source>
</reference>
<evidence type="ECO:0000256" key="2">
    <source>
        <dbReference type="ARBA" id="ARBA00022576"/>
    </source>
</evidence>
<dbReference type="SUPFAM" id="SSF53383">
    <property type="entry name" value="PLP-dependent transferases"/>
    <property type="match status" value="1"/>
</dbReference>
<dbReference type="InterPro" id="IPR049704">
    <property type="entry name" value="Aminotrans_3_PPA_site"/>
</dbReference>
<organism evidence="6 7">
    <name type="scientific">Mesorhizobium tianshanense</name>
    <dbReference type="NCBI Taxonomy" id="39844"/>
    <lineage>
        <taxon>Bacteria</taxon>
        <taxon>Pseudomonadati</taxon>
        <taxon>Pseudomonadota</taxon>
        <taxon>Alphaproteobacteria</taxon>
        <taxon>Hyphomicrobiales</taxon>
        <taxon>Phyllobacteriaceae</taxon>
        <taxon>Mesorhizobium</taxon>
    </lineage>
</organism>
<dbReference type="Proteomes" id="UP000317122">
    <property type="component" value="Unassembled WGS sequence"/>
</dbReference>
<comment type="similarity">
    <text evidence="5">Belongs to the class-III pyridoxal-phosphate-dependent aminotransferase family.</text>
</comment>
<dbReference type="Gene3D" id="3.90.1150.10">
    <property type="entry name" value="Aspartate Aminotransferase, domain 1"/>
    <property type="match status" value="1"/>
</dbReference>
<dbReference type="AlphaFoldDB" id="A0A562NLS8"/>
<gene>
    <name evidence="6" type="ORF">IQ26_04163</name>
</gene>
<sequence length="429" mass="47556">MFDYGMFKFSSKEEVIEKSIAYWNPGKTKFWRDAGIDLVIDKREGYVIHDMDGKRLIDLHINGGTFNFGHRNAELIDTLKTALDHFDIGNHWFPSVARTALAEALVKVCPGFDYAFFAPGGAEAVDVAIKSARYATQRRKIVSIIKGYHGHSGLSVATGDARFSKIFLSDRPEEFIHVPFNDLTAMERALSSRDIAAVILETIPATYGFPMPHDGYNQSVKALCERYGALYIADEVQTGLLRTGEMWGWQSYGVQPDIFVNAKGISGGIYPFAVTMLTKRTGAWMEEDGAAHISTSGGAEPGCFVALKVLEILQRPEVRANVHYLTRYFGDAFRDMIQNDGDVVVGLRQKGVVMGVEFAHPEGAVHASRALYENGVWAIFSSLDKRVLQFKPGVLMSSTLAEEVVDRFRVALPRMRELISQAPSVRAAA</sequence>
<dbReference type="GO" id="GO:0008483">
    <property type="term" value="F:transaminase activity"/>
    <property type="evidence" value="ECO:0007669"/>
    <property type="project" value="UniProtKB-KW"/>
</dbReference>
<evidence type="ECO:0000313" key="7">
    <source>
        <dbReference type="Proteomes" id="UP000317122"/>
    </source>
</evidence>
<dbReference type="Gene3D" id="3.40.640.10">
    <property type="entry name" value="Type I PLP-dependent aspartate aminotransferase-like (Major domain)"/>
    <property type="match status" value="1"/>
</dbReference>
<evidence type="ECO:0000256" key="1">
    <source>
        <dbReference type="ARBA" id="ARBA00001933"/>
    </source>
</evidence>
<dbReference type="InterPro" id="IPR015424">
    <property type="entry name" value="PyrdxlP-dep_Trfase"/>
</dbReference>
<keyword evidence="7" id="KW-1185">Reference proteome</keyword>
<keyword evidence="4 5" id="KW-0663">Pyridoxal phosphate</keyword>
<dbReference type="InterPro" id="IPR005814">
    <property type="entry name" value="Aminotrans_3"/>
</dbReference>
<dbReference type="PANTHER" id="PTHR11986">
    <property type="entry name" value="AMINOTRANSFERASE CLASS III"/>
    <property type="match status" value="1"/>
</dbReference>
<evidence type="ECO:0000256" key="4">
    <source>
        <dbReference type="ARBA" id="ARBA00022898"/>
    </source>
</evidence>
<dbReference type="GO" id="GO:0042802">
    <property type="term" value="F:identical protein binding"/>
    <property type="evidence" value="ECO:0007669"/>
    <property type="project" value="TreeGrafter"/>
</dbReference>
<comment type="caution">
    <text evidence="6">The sequence shown here is derived from an EMBL/GenBank/DDBJ whole genome shotgun (WGS) entry which is preliminary data.</text>
</comment>
<dbReference type="Pfam" id="PF00202">
    <property type="entry name" value="Aminotran_3"/>
    <property type="match status" value="1"/>
</dbReference>
<dbReference type="EMBL" id="VLKT01000026">
    <property type="protein sequence ID" value="TWI33162.1"/>
    <property type="molecule type" value="Genomic_DNA"/>
</dbReference>
<dbReference type="PIRSF" id="PIRSF000521">
    <property type="entry name" value="Transaminase_4ab_Lys_Orn"/>
    <property type="match status" value="1"/>
</dbReference>
<evidence type="ECO:0000256" key="5">
    <source>
        <dbReference type="RuleBase" id="RU003560"/>
    </source>
</evidence>